<evidence type="ECO:0000313" key="1">
    <source>
        <dbReference type="EMBL" id="TEA41907.1"/>
    </source>
</evidence>
<name>A0A484H1A7_SOUCH</name>
<proteinExistence type="predicted"/>
<dbReference type="AlphaFoldDB" id="A0A484H1A7"/>
<gene>
    <name evidence="1" type="ORF">DBR06_SOUSAS9910055</name>
</gene>
<reference evidence="1 2" key="1">
    <citation type="journal article" date="2018" name="Genomics">
        <title>Molecular footprints of inshore aquatic adaptation in Indo-Pacific humpback dolphin (Sousa chinensis).</title>
        <authorList>
            <person name="Ming Y."/>
            <person name="Jian J."/>
            <person name="Yu F."/>
            <person name="Yu X."/>
            <person name="Wang J."/>
            <person name="Liu W."/>
        </authorList>
    </citation>
    <scope>NUCLEOTIDE SEQUENCE [LARGE SCALE GENOMIC DNA]</scope>
    <source>
        <strain evidence="1">MY-2018</strain>
        <tissue evidence="1">Skin</tissue>
    </source>
</reference>
<sequence>MHVGQETFYDVYCRKASERQYQGRLENASETEQSIK</sequence>
<dbReference type="EMBL" id="QWLN02000836">
    <property type="protein sequence ID" value="TEA41907.1"/>
    <property type="molecule type" value="Genomic_DNA"/>
</dbReference>
<accession>A0A484H1A7</accession>
<protein>
    <submittedName>
        <fullName evidence="1">Uncharacterized protein</fullName>
    </submittedName>
</protein>
<evidence type="ECO:0000313" key="2">
    <source>
        <dbReference type="Proteomes" id="UP000295264"/>
    </source>
</evidence>
<comment type="caution">
    <text evidence="1">The sequence shown here is derived from an EMBL/GenBank/DDBJ whole genome shotgun (WGS) entry which is preliminary data.</text>
</comment>
<keyword evidence="2" id="KW-1185">Reference proteome</keyword>
<dbReference type="Proteomes" id="UP000295264">
    <property type="component" value="Unassembled WGS sequence"/>
</dbReference>
<organism evidence="1 2">
    <name type="scientific">Sousa chinensis</name>
    <name type="common">Indo-pacific humpbacked dolphin</name>
    <name type="synonym">Steno chinensis</name>
    <dbReference type="NCBI Taxonomy" id="103600"/>
    <lineage>
        <taxon>Eukaryota</taxon>
        <taxon>Metazoa</taxon>
        <taxon>Chordata</taxon>
        <taxon>Craniata</taxon>
        <taxon>Vertebrata</taxon>
        <taxon>Euteleostomi</taxon>
        <taxon>Mammalia</taxon>
        <taxon>Eutheria</taxon>
        <taxon>Laurasiatheria</taxon>
        <taxon>Artiodactyla</taxon>
        <taxon>Whippomorpha</taxon>
        <taxon>Cetacea</taxon>
        <taxon>Odontoceti</taxon>
        <taxon>Delphinidae</taxon>
        <taxon>Sousa</taxon>
    </lineage>
</organism>